<name>A0A238FPL4_9BASI</name>
<sequence length="140" mass="15864">MSSSLWANVSKLDPTFYQHHIRFGNTFRAAFDNSHDLRELYVSGHAQSRFVWDHLDSFEPLKSTISDNVAWLSDVVVNDKRDAAYIKLARKAFAPNSQLSRRTSYRVVGATLCVSGCWASLNGQIGPETGDFRDTRHSLR</sequence>
<accession>A0A238FPL4</accession>
<gene>
    <name evidence="1" type="ORF">BQ2448_6573</name>
</gene>
<evidence type="ECO:0000313" key="1">
    <source>
        <dbReference type="EMBL" id="SCV74141.1"/>
    </source>
</evidence>
<reference evidence="2" key="1">
    <citation type="submission" date="2016-09" db="EMBL/GenBank/DDBJ databases">
        <authorList>
            <person name="Jeantristanb JTB J.-T."/>
            <person name="Ricardo R."/>
        </authorList>
    </citation>
    <scope>NUCLEOTIDE SEQUENCE [LARGE SCALE GENOMIC DNA]</scope>
</reference>
<keyword evidence="2" id="KW-1185">Reference proteome</keyword>
<dbReference type="OrthoDB" id="2540579at2759"/>
<dbReference type="EMBL" id="FMSP01000020">
    <property type="protein sequence ID" value="SCV74141.1"/>
    <property type="molecule type" value="Genomic_DNA"/>
</dbReference>
<organism evidence="1 2">
    <name type="scientific">Microbotryum intermedium</name>
    <dbReference type="NCBI Taxonomy" id="269621"/>
    <lineage>
        <taxon>Eukaryota</taxon>
        <taxon>Fungi</taxon>
        <taxon>Dikarya</taxon>
        <taxon>Basidiomycota</taxon>
        <taxon>Pucciniomycotina</taxon>
        <taxon>Microbotryomycetes</taxon>
        <taxon>Microbotryales</taxon>
        <taxon>Microbotryaceae</taxon>
        <taxon>Microbotryum</taxon>
    </lineage>
</organism>
<dbReference type="AlphaFoldDB" id="A0A238FPL4"/>
<dbReference type="Proteomes" id="UP000198372">
    <property type="component" value="Unassembled WGS sequence"/>
</dbReference>
<protein>
    <submittedName>
        <fullName evidence="1">BQ2448_6573 protein</fullName>
    </submittedName>
</protein>
<evidence type="ECO:0000313" key="2">
    <source>
        <dbReference type="Proteomes" id="UP000198372"/>
    </source>
</evidence>
<proteinExistence type="predicted"/>